<feature type="domain" description="CHAD" evidence="1">
    <location>
        <begin position="1"/>
        <end position="277"/>
    </location>
</feature>
<evidence type="ECO:0000313" key="3">
    <source>
        <dbReference type="Proteomes" id="UP001156706"/>
    </source>
</evidence>
<dbReference type="EMBL" id="BSOG01000002">
    <property type="protein sequence ID" value="GLR13515.1"/>
    <property type="molecule type" value="Genomic_DNA"/>
</dbReference>
<organism evidence="2 3">
    <name type="scientific">Chitinimonas prasina</name>
    <dbReference type="NCBI Taxonomy" id="1434937"/>
    <lineage>
        <taxon>Bacteria</taxon>
        <taxon>Pseudomonadati</taxon>
        <taxon>Pseudomonadota</taxon>
        <taxon>Betaproteobacteria</taxon>
        <taxon>Neisseriales</taxon>
        <taxon>Chitinibacteraceae</taxon>
        <taxon>Chitinimonas</taxon>
    </lineage>
</organism>
<keyword evidence="3" id="KW-1185">Reference proteome</keyword>
<dbReference type="InterPro" id="IPR007899">
    <property type="entry name" value="CHAD_dom"/>
</dbReference>
<dbReference type="SMART" id="SM00880">
    <property type="entry name" value="CHAD"/>
    <property type="match status" value="1"/>
</dbReference>
<dbReference type="PANTHER" id="PTHR39339">
    <property type="entry name" value="SLR1444 PROTEIN"/>
    <property type="match status" value="1"/>
</dbReference>
<name>A0ABQ5YEX2_9NEIS</name>
<protein>
    <recommendedName>
        <fullName evidence="1">CHAD domain-containing protein</fullName>
    </recommendedName>
</protein>
<dbReference type="Pfam" id="PF05235">
    <property type="entry name" value="CHAD"/>
    <property type="match status" value="1"/>
</dbReference>
<reference evidence="3" key="1">
    <citation type="journal article" date="2019" name="Int. J. Syst. Evol. Microbiol.">
        <title>The Global Catalogue of Microorganisms (GCM) 10K type strain sequencing project: providing services to taxonomists for standard genome sequencing and annotation.</title>
        <authorList>
            <consortium name="The Broad Institute Genomics Platform"/>
            <consortium name="The Broad Institute Genome Sequencing Center for Infectious Disease"/>
            <person name="Wu L."/>
            <person name="Ma J."/>
        </authorList>
    </citation>
    <scope>NUCLEOTIDE SEQUENCE [LARGE SCALE GENOMIC DNA]</scope>
    <source>
        <strain evidence="3">NBRC 110044</strain>
    </source>
</reference>
<dbReference type="Proteomes" id="UP001156706">
    <property type="component" value="Unassembled WGS sequence"/>
</dbReference>
<dbReference type="PROSITE" id="PS51708">
    <property type="entry name" value="CHAD"/>
    <property type="match status" value="1"/>
</dbReference>
<proteinExistence type="predicted"/>
<gene>
    <name evidence="2" type="ORF">GCM10007907_23050</name>
</gene>
<dbReference type="PANTHER" id="PTHR39339:SF1">
    <property type="entry name" value="CHAD DOMAIN-CONTAINING PROTEIN"/>
    <property type="match status" value="1"/>
</dbReference>
<evidence type="ECO:0000259" key="1">
    <source>
        <dbReference type="PROSITE" id="PS51708"/>
    </source>
</evidence>
<dbReference type="Gene3D" id="1.40.20.10">
    <property type="entry name" value="CHAD domain"/>
    <property type="match status" value="1"/>
</dbReference>
<dbReference type="InterPro" id="IPR038186">
    <property type="entry name" value="CHAD_dom_sf"/>
</dbReference>
<evidence type="ECO:0000313" key="2">
    <source>
        <dbReference type="EMBL" id="GLR13515.1"/>
    </source>
</evidence>
<comment type="caution">
    <text evidence="2">The sequence shown here is derived from an EMBL/GenBank/DDBJ whole genome shotgun (WGS) entry which is preliminary data.</text>
</comment>
<dbReference type="RefSeq" id="WP_284196614.1">
    <property type="nucleotide sequence ID" value="NZ_BSOG01000002.1"/>
</dbReference>
<sequence length="287" mass="32070">MSELRRCIGRQINQARLAAELATHGLHAGDIEALHDIRVGIRTVDSVLTPVWRLPGMKPVRQAFAPLWRWSRKYNALRDVEAQLALLQALLPTPWPLRLQDWFHAETARVAASHRQLVQAADDKRLLARYRSFRKVCRRRLSKTREADLRSALEQQMRSLLAQLYEDCTLGMALFSHSGYWHQTRILAKRLRYLIAGYPGQLGAASALQKRAGSVQSTLGQLRDWLALRPKIQGRLGAQEAANCDLIQARLLAASADALAALGLLIAAEKILHRTTKTAVAACAEAV</sequence>
<accession>A0ABQ5YEX2</accession>